<evidence type="ECO:0008006" key="8">
    <source>
        <dbReference type="Google" id="ProtNLM"/>
    </source>
</evidence>
<feature type="binding site" evidence="2">
    <location>
        <position position="101"/>
    </location>
    <ligand>
        <name>Fe cation</name>
        <dbReference type="ChEBI" id="CHEBI:24875"/>
    </ligand>
</feature>
<dbReference type="OrthoDB" id="9780903at2"/>
<evidence type="ECO:0000313" key="7">
    <source>
        <dbReference type="Proteomes" id="UP000295375"/>
    </source>
</evidence>
<comment type="caution">
    <text evidence="6">The sequence shown here is derived from an EMBL/GenBank/DDBJ whole genome shotgun (WGS) entry which is preliminary data.</text>
</comment>
<evidence type="ECO:0000256" key="2">
    <source>
        <dbReference type="PIRSR" id="PIRSR006232-1"/>
    </source>
</evidence>
<keyword evidence="2" id="KW-0408">Iron</keyword>
<dbReference type="InterPro" id="IPR014710">
    <property type="entry name" value="RmlC-like_jellyroll"/>
</dbReference>
<organism evidence="6 7">
    <name type="scientific">Permianibacter aggregans</name>
    <dbReference type="NCBI Taxonomy" id="1510150"/>
    <lineage>
        <taxon>Bacteria</taxon>
        <taxon>Pseudomonadati</taxon>
        <taxon>Pseudomonadota</taxon>
        <taxon>Gammaproteobacteria</taxon>
        <taxon>Pseudomonadales</taxon>
        <taxon>Pseudomonadaceae</taxon>
        <taxon>Permianibacter</taxon>
    </lineage>
</organism>
<proteinExistence type="inferred from homology"/>
<dbReference type="Pfam" id="PF17954">
    <property type="entry name" value="Pirin_C_2"/>
    <property type="match status" value="1"/>
</dbReference>
<dbReference type="EMBL" id="SNYM01000024">
    <property type="protein sequence ID" value="TDQ44565.1"/>
    <property type="molecule type" value="Genomic_DNA"/>
</dbReference>
<evidence type="ECO:0000259" key="4">
    <source>
        <dbReference type="Pfam" id="PF02678"/>
    </source>
</evidence>
<comment type="cofactor">
    <cofactor evidence="2">
        <name>Fe cation</name>
        <dbReference type="ChEBI" id="CHEBI:24875"/>
    </cofactor>
    <text evidence="2">Binds 1 Fe cation per subunit.</text>
</comment>
<sequence>MIERRNAADRGHAHHGWLESWHSFSFADYYDAKHTRFGSLRVINDDTVAGGGGFAPHPHRDMEIISYVLSGALAHKDSMGNGSTIRRGDIQRMSAGTGVVHSEYNASGSEPVKFLQIWITPERQGLTPGYEQKHVSDDDKRGRLIAIASREASETGITINQDVRIYAGLFDGEEQWRQPLQRQRQYYLHVANGVIIANGERLQKGDALKLIEESELRLADGQQAEVLLFDLA</sequence>
<keyword evidence="7" id="KW-1185">Reference proteome</keyword>
<feature type="binding site" evidence="2">
    <location>
        <position position="103"/>
    </location>
    <ligand>
        <name>Fe cation</name>
        <dbReference type="ChEBI" id="CHEBI:24875"/>
    </ligand>
</feature>
<reference evidence="6 7" key="1">
    <citation type="submission" date="2019-03" db="EMBL/GenBank/DDBJ databases">
        <title>Genomic Encyclopedia of Type Strains, Phase IV (KMG-IV): sequencing the most valuable type-strain genomes for metagenomic binning, comparative biology and taxonomic classification.</title>
        <authorList>
            <person name="Goeker M."/>
        </authorList>
    </citation>
    <scope>NUCLEOTIDE SEQUENCE [LARGE SCALE GENOMIC DNA]</scope>
    <source>
        <strain evidence="6 7">DSM 103792</strain>
    </source>
</reference>
<dbReference type="Gene3D" id="2.60.120.10">
    <property type="entry name" value="Jelly Rolls"/>
    <property type="match status" value="2"/>
</dbReference>
<feature type="domain" description="Pirin N-terminal" evidence="4">
    <location>
        <begin position="12"/>
        <end position="119"/>
    </location>
</feature>
<name>A0A4R6UHV6_9GAMM</name>
<dbReference type="PANTHER" id="PTHR43212">
    <property type="entry name" value="QUERCETIN 2,3-DIOXYGENASE"/>
    <property type="match status" value="1"/>
</dbReference>
<dbReference type="AlphaFoldDB" id="A0A4R6UHV6"/>
<dbReference type="Proteomes" id="UP000295375">
    <property type="component" value="Unassembled WGS sequence"/>
</dbReference>
<dbReference type="InterPro" id="IPR003829">
    <property type="entry name" value="Pirin_N_dom"/>
</dbReference>
<dbReference type="GO" id="GO:0046872">
    <property type="term" value="F:metal ion binding"/>
    <property type="evidence" value="ECO:0007669"/>
    <property type="project" value="UniProtKB-KW"/>
</dbReference>
<feature type="binding site" evidence="2">
    <location>
        <position position="57"/>
    </location>
    <ligand>
        <name>Fe cation</name>
        <dbReference type="ChEBI" id="CHEBI:24875"/>
    </ligand>
</feature>
<dbReference type="SUPFAM" id="SSF51182">
    <property type="entry name" value="RmlC-like cupins"/>
    <property type="match status" value="1"/>
</dbReference>
<dbReference type="InterPro" id="IPR041602">
    <property type="entry name" value="Quercetinase_C"/>
</dbReference>
<dbReference type="InterPro" id="IPR011051">
    <property type="entry name" value="RmlC_Cupin_sf"/>
</dbReference>
<dbReference type="PIRSF" id="PIRSF006232">
    <property type="entry name" value="Pirin"/>
    <property type="match status" value="1"/>
</dbReference>
<gene>
    <name evidence="6" type="ORF">EV696_12447</name>
</gene>
<evidence type="ECO:0000313" key="6">
    <source>
        <dbReference type="EMBL" id="TDQ44565.1"/>
    </source>
</evidence>
<dbReference type="PANTHER" id="PTHR43212:SF3">
    <property type="entry name" value="QUERCETIN 2,3-DIOXYGENASE"/>
    <property type="match status" value="1"/>
</dbReference>
<dbReference type="CDD" id="cd02910">
    <property type="entry name" value="cupin_Yhhw_N"/>
    <property type="match status" value="1"/>
</dbReference>
<dbReference type="RefSeq" id="WP_133593233.1">
    <property type="nucleotide sequence ID" value="NZ_CP037953.1"/>
</dbReference>
<evidence type="ECO:0000259" key="5">
    <source>
        <dbReference type="Pfam" id="PF17954"/>
    </source>
</evidence>
<protein>
    <recommendedName>
        <fullName evidence="8">Pirin N-terminal domain-containing protein</fullName>
    </recommendedName>
</protein>
<accession>A0A4R6UHV6</accession>
<feature type="binding site" evidence="2">
    <location>
        <position position="59"/>
    </location>
    <ligand>
        <name>Fe cation</name>
        <dbReference type="ChEBI" id="CHEBI:24875"/>
    </ligand>
</feature>
<evidence type="ECO:0000256" key="1">
    <source>
        <dbReference type="ARBA" id="ARBA00008416"/>
    </source>
</evidence>
<evidence type="ECO:0000256" key="3">
    <source>
        <dbReference type="RuleBase" id="RU003457"/>
    </source>
</evidence>
<feature type="domain" description="Quercetin 2,3-dioxygenase C-terminal cupin" evidence="5">
    <location>
        <begin position="147"/>
        <end position="231"/>
    </location>
</feature>
<dbReference type="Pfam" id="PF02678">
    <property type="entry name" value="Pirin"/>
    <property type="match status" value="1"/>
</dbReference>
<comment type="similarity">
    <text evidence="1 3">Belongs to the pirin family.</text>
</comment>
<keyword evidence="2" id="KW-0479">Metal-binding</keyword>
<dbReference type="InterPro" id="IPR012093">
    <property type="entry name" value="Pirin"/>
</dbReference>